<evidence type="ECO:0000313" key="2">
    <source>
        <dbReference type="Proteomes" id="UP000095349"/>
    </source>
</evidence>
<dbReference type="EMBL" id="CP017316">
    <property type="protein sequence ID" value="AOT62418.1"/>
    <property type="molecule type" value="Genomic_DNA"/>
</dbReference>
<keyword evidence="2" id="KW-1185">Reference proteome</keyword>
<protein>
    <submittedName>
        <fullName evidence="1">Uncharacterized protein</fullName>
    </submittedName>
</protein>
<reference evidence="1 2" key="1">
    <citation type="submission" date="2016-09" db="EMBL/GenBank/DDBJ databases">
        <title>Streptomyces rubrolavendulae MJM4426 Genome sequencing and assembly.</title>
        <authorList>
            <person name="Kim J.-G."/>
        </authorList>
    </citation>
    <scope>NUCLEOTIDE SEQUENCE [LARGE SCALE GENOMIC DNA]</scope>
    <source>
        <strain evidence="1 2">MJM4426</strain>
    </source>
</reference>
<dbReference type="PATRIC" id="fig|285473.5.peg.5600"/>
<dbReference type="KEGG" id="srn:A4G23_05314"/>
<name>A0A1D8GAG2_9ACTN</name>
<gene>
    <name evidence="1" type="ORF">A4G23_05314</name>
</gene>
<sequence length="86" mass="9413">MGRVRGAAYARRVDTAKCTQCGAIGLEPGFIEDDGEHSSGFARWIAGPLERGFLGGAKRMGRPRWQIDAGRCPRCGHLELFAHERA</sequence>
<organism evidence="1 2">
    <name type="scientific">Streptomyces rubrolavendulae</name>
    <dbReference type="NCBI Taxonomy" id="285473"/>
    <lineage>
        <taxon>Bacteria</taxon>
        <taxon>Bacillati</taxon>
        <taxon>Actinomycetota</taxon>
        <taxon>Actinomycetes</taxon>
        <taxon>Kitasatosporales</taxon>
        <taxon>Streptomycetaceae</taxon>
        <taxon>Streptomyces</taxon>
    </lineage>
</organism>
<evidence type="ECO:0000313" key="1">
    <source>
        <dbReference type="EMBL" id="AOT62418.1"/>
    </source>
</evidence>
<dbReference type="Proteomes" id="UP000095349">
    <property type="component" value="Chromosome"/>
</dbReference>
<proteinExistence type="predicted"/>
<dbReference type="AlphaFoldDB" id="A0A1D8GAG2"/>
<accession>A0A1D8GAG2</accession>